<dbReference type="PANTHER" id="PTHR43308:SF5">
    <property type="entry name" value="S-LAYER PROTEIN _ PEPTIDOGLYCAN ENDO-BETA-N-ACETYLGLUCOSAMINIDASE"/>
    <property type="match status" value="1"/>
</dbReference>
<accession>A0A5R9GDI2</accession>
<evidence type="ECO:0000313" key="4">
    <source>
        <dbReference type="Proteomes" id="UP000309676"/>
    </source>
</evidence>
<dbReference type="RefSeq" id="WP_138193400.1">
    <property type="nucleotide sequence ID" value="NZ_VCIW01000003.1"/>
</dbReference>
<feature type="domain" description="SLH" evidence="2">
    <location>
        <begin position="45"/>
        <end position="108"/>
    </location>
</feature>
<keyword evidence="1" id="KW-0732">Signal</keyword>
<protein>
    <recommendedName>
        <fullName evidence="2">SLH domain-containing protein</fullName>
    </recommendedName>
</protein>
<feature type="chain" id="PRO_5024288685" description="SLH domain-containing protein" evidence="1">
    <location>
        <begin position="32"/>
        <end position="901"/>
    </location>
</feature>
<keyword evidence="4" id="KW-1185">Reference proteome</keyword>
<dbReference type="EMBL" id="VCIW01000003">
    <property type="protein sequence ID" value="TLS53159.1"/>
    <property type="molecule type" value="Genomic_DNA"/>
</dbReference>
<sequence>MNHKVRKPFAVLTTAALTASLLLGTGATAFAAETTTTTASSTTGVKLTFPDIVSTHWAKSHVAKLASAGIVKGYTDGGFRPSQDVTQQEAIVMVIRMVGLEEEALAGSGDIVTGFQEDAFFTKYVVKALEERIIDMSEETAAAATGTTPWGKRPATREWVSKLIVRALGEQPASGALGFADASDVSAGAAGYVAKSQELELVTGFTDNTFKPKDAVTRAQIATILSRADKYIPDDESKYTSGLVSSLSGSSLVLQPAGGGAARTFGLNAETLVFDAEGGSLDRSALTSLTPIRVIHQGGQAYYIEVTGGAVELESIDGELEALDIASSSLVLRRSNGSLEQYDLTSTVTVTNAGGTGLSLSQLTKGSEIRLQRMAGTTEVSAIVLIEEAFNAKGTGIVQTVNAAARTVTFTDDKGSIVTYPLVDGATLTVKGQPLSDLSGIQSGDTIAYEIEDSEIVSVDITVQKYVTKTGDFQVIAGDTITIKVNSTTPEAFIVRPNAAVSIDGLTNPTIGDLQVGDVVQLRLSGATNQVDQITVTNRNVTKLQNVTIDTLQAEYMIVRDSKNAVHFYKITDRSMFVLDGTAMTDQMFKTYVAAGRKVDLSVTSDQLVRLDVVTKVSGTVTAVNATARTITVSTADNASTTLPYAQYTVVEVPLQSSAGFADVAVGAKVHLSMGYNTNEVQMIQVEKSFVYTLNSVTAATRTVSAKDAKGSSVSLALDSEAKVLGRDGQPAALASLTIGQPIVVNYAGRRVVSVQEPAAVVGKVSTLDTTAGKLSVTDYNGNVKNYSLTGGISVQKGTTVSTSASSLMLNDRVSLIVDAQGKPYVYVAQAETRKFSGYDAAKNEVSFKIAKVGDQSKYTAEANVKVTTAAGAAMTMNQLKENDTIVVYLMNGKIVELVKQ</sequence>
<evidence type="ECO:0000313" key="3">
    <source>
        <dbReference type="EMBL" id="TLS53159.1"/>
    </source>
</evidence>
<proteinExistence type="predicted"/>
<dbReference type="InterPro" id="IPR001119">
    <property type="entry name" value="SLH_dom"/>
</dbReference>
<name>A0A5R9GDI2_9BACL</name>
<dbReference type="AlphaFoldDB" id="A0A5R9GDI2"/>
<dbReference type="OrthoDB" id="2611444at2"/>
<feature type="domain" description="SLH" evidence="2">
    <location>
        <begin position="176"/>
        <end position="239"/>
    </location>
</feature>
<feature type="signal peptide" evidence="1">
    <location>
        <begin position="1"/>
        <end position="31"/>
    </location>
</feature>
<reference evidence="3 4" key="1">
    <citation type="submission" date="2019-05" db="EMBL/GenBank/DDBJ databases">
        <authorList>
            <person name="Narsing Rao M.P."/>
            <person name="Li W.J."/>
        </authorList>
    </citation>
    <scope>NUCLEOTIDE SEQUENCE [LARGE SCALE GENOMIC DNA]</scope>
    <source>
        <strain evidence="3 4">SYSU_K30003</strain>
    </source>
</reference>
<comment type="caution">
    <text evidence="3">The sequence shown here is derived from an EMBL/GenBank/DDBJ whole genome shotgun (WGS) entry which is preliminary data.</text>
</comment>
<organism evidence="3 4">
    <name type="scientific">Paenibacillus antri</name>
    <dbReference type="NCBI Taxonomy" id="2582848"/>
    <lineage>
        <taxon>Bacteria</taxon>
        <taxon>Bacillati</taxon>
        <taxon>Bacillota</taxon>
        <taxon>Bacilli</taxon>
        <taxon>Bacillales</taxon>
        <taxon>Paenibacillaceae</taxon>
        <taxon>Paenibacillus</taxon>
    </lineage>
</organism>
<dbReference type="Pfam" id="PF00395">
    <property type="entry name" value="SLH"/>
    <property type="match status" value="2"/>
</dbReference>
<dbReference type="PANTHER" id="PTHR43308">
    <property type="entry name" value="OUTER MEMBRANE PROTEIN ALPHA-RELATED"/>
    <property type="match status" value="1"/>
</dbReference>
<gene>
    <name evidence="3" type="ORF">FE782_07290</name>
</gene>
<dbReference type="Proteomes" id="UP000309676">
    <property type="component" value="Unassembled WGS sequence"/>
</dbReference>
<evidence type="ECO:0000256" key="1">
    <source>
        <dbReference type="SAM" id="SignalP"/>
    </source>
</evidence>
<evidence type="ECO:0000259" key="2">
    <source>
        <dbReference type="PROSITE" id="PS51272"/>
    </source>
</evidence>
<dbReference type="InterPro" id="IPR051465">
    <property type="entry name" value="Cell_Envelope_Struct_Comp"/>
</dbReference>
<dbReference type="PROSITE" id="PS51272">
    <property type="entry name" value="SLH"/>
    <property type="match status" value="2"/>
</dbReference>